<evidence type="ECO:0000313" key="2">
    <source>
        <dbReference type="Proteomes" id="UP000827976"/>
    </source>
</evidence>
<proteinExistence type="predicted"/>
<accession>A0ACB7URT8</accession>
<dbReference type="Proteomes" id="UP000827976">
    <property type="component" value="Chromosome 14"/>
</dbReference>
<organism evidence="1 2">
    <name type="scientific">Dioscorea alata</name>
    <name type="common">Purple yam</name>
    <dbReference type="NCBI Taxonomy" id="55571"/>
    <lineage>
        <taxon>Eukaryota</taxon>
        <taxon>Viridiplantae</taxon>
        <taxon>Streptophyta</taxon>
        <taxon>Embryophyta</taxon>
        <taxon>Tracheophyta</taxon>
        <taxon>Spermatophyta</taxon>
        <taxon>Magnoliopsida</taxon>
        <taxon>Liliopsida</taxon>
        <taxon>Dioscoreales</taxon>
        <taxon>Dioscoreaceae</taxon>
        <taxon>Dioscorea</taxon>
    </lineage>
</organism>
<comment type="caution">
    <text evidence="1">The sequence shown here is derived from an EMBL/GenBank/DDBJ whole genome shotgun (WGS) entry which is preliminary data.</text>
</comment>
<name>A0ACB7URT8_DIOAL</name>
<dbReference type="EMBL" id="CM037024">
    <property type="protein sequence ID" value="KAH7663374.1"/>
    <property type="molecule type" value="Genomic_DNA"/>
</dbReference>
<sequence>MLMVWNLIKDQDSEFIKESSVRTPLPVQDYAVRFLEYTNGMSDLPILPEAPTTPERIYDTGILEMSWEDHFSEENLFYNVPYGTMQAYRESIESRWLHDKRSSNSMHQEDCEASVCDSVADVHHENTFEKEEGETGTYILPGTLESGGSSKFNLNKRKNFPQKSYGTKLYETGANLSGEPCLDSRIGNQPLTLIGKRPSGALNVGSIPTKRMRTAARQRLVSPFSTTPTGGMQLNSKTDVSSGDASSYQDEQSSMHAWSQCRKNLEVESTMDYDRQLPYDNKEISTKIKKKKKPKHIGYKNSLNLADANVLVVPGKGFSYEQRLQVDATRTEC</sequence>
<reference evidence="2" key="1">
    <citation type="journal article" date="2022" name="Nat. Commun.">
        <title>Chromosome evolution and the genetic basis of agronomically important traits in greater yam.</title>
        <authorList>
            <person name="Bredeson J.V."/>
            <person name="Lyons J.B."/>
            <person name="Oniyinde I.O."/>
            <person name="Okereke N.R."/>
            <person name="Kolade O."/>
            <person name="Nnabue I."/>
            <person name="Nwadili C.O."/>
            <person name="Hribova E."/>
            <person name="Parker M."/>
            <person name="Nwogha J."/>
            <person name="Shu S."/>
            <person name="Carlson J."/>
            <person name="Kariba R."/>
            <person name="Muthemba S."/>
            <person name="Knop K."/>
            <person name="Barton G.J."/>
            <person name="Sherwood A.V."/>
            <person name="Lopez-Montes A."/>
            <person name="Asiedu R."/>
            <person name="Jamnadass R."/>
            <person name="Muchugi A."/>
            <person name="Goodstein D."/>
            <person name="Egesi C.N."/>
            <person name="Featherston J."/>
            <person name="Asfaw A."/>
            <person name="Simpson G.G."/>
            <person name="Dolezel J."/>
            <person name="Hendre P.S."/>
            <person name="Van Deynze A."/>
            <person name="Kumar P.L."/>
            <person name="Obidiegwu J.E."/>
            <person name="Bhattacharjee R."/>
            <person name="Rokhsar D.S."/>
        </authorList>
    </citation>
    <scope>NUCLEOTIDE SEQUENCE [LARGE SCALE GENOMIC DNA]</scope>
    <source>
        <strain evidence="2">cv. TDa95/00328</strain>
    </source>
</reference>
<gene>
    <name evidence="1" type="ORF">IHE45_14G049700</name>
</gene>
<evidence type="ECO:0000313" key="1">
    <source>
        <dbReference type="EMBL" id="KAH7663374.1"/>
    </source>
</evidence>
<protein>
    <submittedName>
        <fullName evidence="1">Uncharacterized protein</fullName>
    </submittedName>
</protein>
<keyword evidence="2" id="KW-1185">Reference proteome</keyword>